<evidence type="ECO:0000313" key="6">
    <source>
        <dbReference type="EMBL" id="CAK9250925.1"/>
    </source>
</evidence>
<name>A0ABP0V925_9BRYO</name>
<evidence type="ECO:0000256" key="2">
    <source>
        <dbReference type="ARBA" id="ARBA00022525"/>
    </source>
</evidence>
<reference evidence="6" key="1">
    <citation type="submission" date="2024-02" db="EMBL/GenBank/DDBJ databases">
        <authorList>
            <consortium name="ELIXIR-Norway"/>
            <consortium name="Elixir Norway"/>
        </authorList>
    </citation>
    <scope>NUCLEOTIDE SEQUENCE</scope>
</reference>
<accession>A0ABP0V925</accession>
<keyword evidence="3" id="KW-0732">Signal</keyword>
<evidence type="ECO:0000259" key="4">
    <source>
        <dbReference type="Pfam" id="PF16656"/>
    </source>
</evidence>
<dbReference type="Gene3D" id="3.60.21.10">
    <property type="match status" value="1"/>
</dbReference>
<feature type="domain" description="Purple acid phosphatase N-terminal" evidence="4">
    <location>
        <begin position="72"/>
        <end position="177"/>
    </location>
</feature>
<dbReference type="InterPro" id="IPR029052">
    <property type="entry name" value="Metallo-depent_PP-like"/>
</dbReference>
<sequence length="362" mass="40895">MYIDVVFHLQYKYANFSSLDYVHGGVGSVTFQLVKQRQDFSFGLFSGDILNPVLEAVSNTVTFSNLKAPVFLQLATGSTWDGITVTWTSGCAKEAAVPLVKWGSDNENNSYFPPAITLSYSRKDMCGAPARTVGWRDPGYFHTAYLKHLWPRTRYRYMVGHKLKSGEHVWGKKGFFTSAPSPGEESLQCVIIFGDMGKNERDGLNEYNQYQHGVLNTTDQLVKDVANYEVIFHVGDLSYANGYISEWDQFTEQVGTIASNVLYMFANGNQEQDFLGTGSFFQNLDSGGECGVPAQTIYNMPTKNKAKYWYGMEWGMFHFCVADSEMDWREGSEQCIFLEECLASVDRQRQPWLIFIAHCVLG</sequence>
<keyword evidence="7" id="KW-1185">Reference proteome</keyword>
<dbReference type="PANTHER" id="PTHR45778:SF6">
    <property type="entry name" value="INACTIVE PURPLE ACID PHOSPHATASE 24-RELATED"/>
    <property type="match status" value="1"/>
</dbReference>
<comment type="caution">
    <text evidence="6">The sequence shown here is derived from an EMBL/GenBank/DDBJ whole genome shotgun (WGS) entry which is preliminary data.</text>
</comment>
<dbReference type="SUPFAM" id="SSF49363">
    <property type="entry name" value="Purple acid phosphatase, N-terminal domain"/>
    <property type="match status" value="1"/>
</dbReference>
<feature type="domain" description="Purple acid phosphatase Fn3-like" evidence="5">
    <location>
        <begin position="9"/>
        <end position="65"/>
    </location>
</feature>
<evidence type="ECO:0000256" key="1">
    <source>
        <dbReference type="ARBA" id="ARBA00004613"/>
    </source>
</evidence>
<protein>
    <recommendedName>
        <fullName evidence="8">Purple acid phosphatase</fullName>
    </recommendedName>
</protein>
<dbReference type="InterPro" id="IPR008963">
    <property type="entry name" value="Purple_acid_Pase-like_N"/>
</dbReference>
<dbReference type="SUPFAM" id="SSF56300">
    <property type="entry name" value="Metallo-dependent phosphatases"/>
    <property type="match status" value="1"/>
</dbReference>
<dbReference type="InterPro" id="IPR040974">
    <property type="entry name" value="Fn3_PAP"/>
</dbReference>
<organism evidence="6 7">
    <name type="scientific">Sphagnum jensenii</name>
    <dbReference type="NCBI Taxonomy" id="128206"/>
    <lineage>
        <taxon>Eukaryota</taxon>
        <taxon>Viridiplantae</taxon>
        <taxon>Streptophyta</taxon>
        <taxon>Embryophyta</taxon>
        <taxon>Bryophyta</taxon>
        <taxon>Sphagnophytina</taxon>
        <taxon>Sphagnopsida</taxon>
        <taxon>Sphagnales</taxon>
        <taxon>Sphagnaceae</taxon>
        <taxon>Sphagnum</taxon>
    </lineage>
</organism>
<dbReference type="PANTHER" id="PTHR45778">
    <property type="entry name" value="PURPLE ACID PHOSPHATASE-RELATED"/>
    <property type="match status" value="1"/>
</dbReference>
<evidence type="ECO:0008006" key="8">
    <source>
        <dbReference type="Google" id="ProtNLM"/>
    </source>
</evidence>
<comment type="subcellular location">
    <subcellularLocation>
        <location evidence="1">Secreted</location>
    </subcellularLocation>
</comment>
<dbReference type="Gene3D" id="2.60.40.380">
    <property type="entry name" value="Purple acid phosphatase-like, N-terminal"/>
    <property type="match status" value="1"/>
</dbReference>
<dbReference type="Pfam" id="PF16656">
    <property type="entry name" value="Pur_ac_phosph_N"/>
    <property type="match status" value="1"/>
</dbReference>
<dbReference type="InterPro" id="IPR015914">
    <property type="entry name" value="PAPs_N"/>
</dbReference>
<gene>
    <name evidence="6" type="ORF">CSSPJE1EN1_LOCUS26303</name>
</gene>
<proteinExistence type="predicted"/>
<evidence type="ECO:0000259" key="5">
    <source>
        <dbReference type="Pfam" id="PF17808"/>
    </source>
</evidence>
<dbReference type="EMBL" id="CAXAQS010000277">
    <property type="protein sequence ID" value="CAK9250925.1"/>
    <property type="molecule type" value="Genomic_DNA"/>
</dbReference>
<evidence type="ECO:0000256" key="3">
    <source>
        <dbReference type="ARBA" id="ARBA00022729"/>
    </source>
</evidence>
<dbReference type="Proteomes" id="UP001497444">
    <property type="component" value="Unassembled WGS sequence"/>
</dbReference>
<dbReference type="Pfam" id="PF17808">
    <property type="entry name" value="fn3_PAP"/>
    <property type="match status" value="1"/>
</dbReference>
<evidence type="ECO:0000313" key="7">
    <source>
        <dbReference type="Proteomes" id="UP001497444"/>
    </source>
</evidence>
<keyword evidence="2" id="KW-0964">Secreted</keyword>